<sequence length="96" mass="11458">MGCTKRNKGKLIFVAKQPYVINHEFDEWFPDYVEINNRLYRVEFEIENEEFDGISMYHAAINKDMSIDFDIISYHGGTHWIGIIEDKLKRVDKEEI</sequence>
<evidence type="ECO:0000313" key="2">
    <source>
        <dbReference type="Proteomes" id="UP000316128"/>
    </source>
</evidence>
<gene>
    <name evidence="1" type="ORF">2L372D_143</name>
</gene>
<reference evidence="1 2" key="1">
    <citation type="submission" date="2019-04" db="EMBL/GenBank/DDBJ databases">
        <title>Nine Novel Phages from a Plateau Lake in Southwest China Provide Insights into Aeromonas Phage Diversity.</title>
        <authorList>
            <person name="Xiao W."/>
            <person name="Bai M."/>
            <person name="Wang Y."/>
            <person name="Cui X."/>
        </authorList>
    </citation>
    <scope>NUCLEOTIDE SEQUENCE [LARGE SCALE GENOMIC DNA]</scope>
</reference>
<organism evidence="1 2">
    <name type="scientific">Aeromonas phage 2L372D</name>
    <dbReference type="NCBI Taxonomy" id="2588097"/>
    <lineage>
        <taxon>Viruses</taxon>
        <taxon>Duplodnaviria</taxon>
        <taxon>Heunggongvirae</taxon>
        <taxon>Uroviricota</taxon>
        <taxon>Caudoviricetes</taxon>
        <taxon>Plateaulakevirus</taxon>
        <taxon>Plateaulakevirus pv2L372D</taxon>
    </lineage>
</organism>
<protein>
    <submittedName>
        <fullName evidence="1">Uncharacterized protein</fullName>
    </submittedName>
</protein>
<keyword evidence="2" id="KW-1185">Reference proteome</keyword>
<accession>A0A4Y5TZP9</accession>
<proteinExistence type="predicted"/>
<evidence type="ECO:0000313" key="1">
    <source>
        <dbReference type="EMBL" id="QDB74057.1"/>
    </source>
</evidence>
<dbReference type="EMBL" id="MK804893">
    <property type="protein sequence ID" value="QDB74057.1"/>
    <property type="molecule type" value="Genomic_DNA"/>
</dbReference>
<dbReference type="Proteomes" id="UP000316128">
    <property type="component" value="Segment"/>
</dbReference>
<name>A0A4Y5TZP9_9CAUD</name>